<evidence type="ECO:0000256" key="1">
    <source>
        <dbReference type="SAM" id="Phobius"/>
    </source>
</evidence>
<dbReference type="EMBL" id="KX130668">
    <property type="protein sequence ID" value="ANM45868.1"/>
    <property type="molecule type" value="Genomic_DNA"/>
</dbReference>
<sequence length="75" mass="8449">MNVAFFVFGFIVAVVLVMWRSFKWVKAKASKGEYASVIYDPVKKEYRVTGQYAGLAQKLADIRAGRQPGAIKYVD</sequence>
<keyword evidence="1" id="KW-0472">Membrane</keyword>
<dbReference type="InterPro" id="IPR055723">
    <property type="entry name" value="DUF7299"/>
</dbReference>
<evidence type="ECO:0000313" key="2">
    <source>
        <dbReference type="EMBL" id="ANM45868.1"/>
    </source>
</evidence>
<dbReference type="KEGG" id="vg:29079456"/>
<protein>
    <submittedName>
        <fullName evidence="2">Uncharacterized protein</fullName>
    </submittedName>
</protein>
<keyword evidence="1" id="KW-1133">Transmembrane helix</keyword>
<keyword evidence="3" id="KW-1185">Reference proteome</keyword>
<dbReference type="Pfam" id="PF23973">
    <property type="entry name" value="DUF7299"/>
    <property type="match status" value="1"/>
</dbReference>
<accession>A0A192Y8B9</accession>
<keyword evidence="1" id="KW-0812">Transmembrane</keyword>
<reference evidence="2 3" key="1">
    <citation type="submission" date="2016-04" db="EMBL/GenBank/DDBJ databases">
        <title>Complete Genome of E. coli phage vB_EcoS_NBD2.</title>
        <authorList>
            <person name="Truncaite L."/>
            <person name="Kaliniene L."/>
            <person name="Zajanckauskaite A."/>
            <person name="Meskys R."/>
        </authorList>
    </citation>
    <scope>NUCLEOTIDE SEQUENCE [LARGE SCALE GENOMIC DNA]</scope>
</reference>
<feature type="transmembrane region" description="Helical" evidence="1">
    <location>
        <begin position="6"/>
        <end position="22"/>
    </location>
</feature>
<proteinExistence type="predicted"/>
<dbReference type="RefSeq" id="YP_009284650.1">
    <property type="nucleotide sequence ID" value="NC_031050.1"/>
</dbReference>
<evidence type="ECO:0000313" key="3">
    <source>
        <dbReference type="Proteomes" id="UP000202254"/>
    </source>
</evidence>
<gene>
    <name evidence="2" type="ORF">NBD2_26</name>
</gene>
<name>A0A192Y8B9_9CAUD</name>
<dbReference type="GeneID" id="29079456"/>
<dbReference type="Proteomes" id="UP000202254">
    <property type="component" value="Segment"/>
</dbReference>
<organism evidence="2 3">
    <name type="scientific">Escherichia phage vB_EcoS_NBD2</name>
    <dbReference type="NCBI Taxonomy" id="1852563"/>
    <lineage>
        <taxon>Viruses</taxon>
        <taxon>Duplodnaviria</taxon>
        <taxon>Heunggongvirae</taxon>
        <taxon>Uroviricota</taxon>
        <taxon>Caudoviricetes</taxon>
        <taxon>Drexlerviridae</taxon>
        <taxon>Vilniusvirus</taxon>
        <taxon>Vilniusvirus NBD2</taxon>
    </lineage>
</organism>